<dbReference type="AlphaFoldDB" id="A0A126T4S2"/>
<dbReference type="SUPFAM" id="SSF158682">
    <property type="entry name" value="TerB-like"/>
    <property type="match status" value="1"/>
</dbReference>
<sequence length="150" mass="17317">MLEQIKLFFEKHLALPSPDEPLEEQLKLATVALFMEMMTMDDVCQDNERTAIISLVKKCFAMSTEQAETLMFAAEQKRKQAVDYYAFTSLINKRCSLEEKIRFIQSLWQIAYADGELDPQEEYLVRKIADLLGVPHADFILAKLRVNPNP</sequence>
<reference evidence="2 3" key="1">
    <citation type="journal article" date="2015" name="Environ. Microbiol.">
        <title>Methane oxidation coupled to nitrate reduction under hypoxia by the Gammaproteobacterium Methylomonas denitrificans, sp. nov. type strain FJG1.</title>
        <authorList>
            <person name="Kits K.D."/>
            <person name="Klotz M.G."/>
            <person name="Stein L.Y."/>
        </authorList>
    </citation>
    <scope>NUCLEOTIDE SEQUENCE [LARGE SCALE GENOMIC DNA]</scope>
    <source>
        <strain evidence="2 3">FJG1</strain>
    </source>
</reference>
<keyword evidence="3" id="KW-1185">Reference proteome</keyword>
<evidence type="ECO:0000313" key="3">
    <source>
        <dbReference type="Proteomes" id="UP000030512"/>
    </source>
</evidence>
<accession>A0A126T4S2</accession>
<organism evidence="2 3">
    <name type="scientific">Methylomonas denitrificans</name>
    <dbReference type="NCBI Taxonomy" id="1538553"/>
    <lineage>
        <taxon>Bacteria</taxon>
        <taxon>Pseudomonadati</taxon>
        <taxon>Pseudomonadota</taxon>
        <taxon>Gammaproteobacteria</taxon>
        <taxon>Methylococcales</taxon>
        <taxon>Methylococcaceae</taxon>
        <taxon>Methylomonas</taxon>
    </lineage>
</organism>
<evidence type="ECO:0000313" key="2">
    <source>
        <dbReference type="EMBL" id="AMK77089.1"/>
    </source>
</evidence>
<dbReference type="InterPro" id="IPR029024">
    <property type="entry name" value="TerB-like"/>
</dbReference>
<name>A0A126T4S2_9GAMM</name>
<protein>
    <recommendedName>
        <fullName evidence="1">Co-chaperone DjlA N-terminal domain-containing protein</fullName>
    </recommendedName>
</protein>
<dbReference type="Gene3D" id="1.10.3680.10">
    <property type="entry name" value="TerB-like"/>
    <property type="match status" value="1"/>
</dbReference>
<dbReference type="KEGG" id="mdn:JT25_011440"/>
<dbReference type="CDD" id="cd07313">
    <property type="entry name" value="terB_like_2"/>
    <property type="match status" value="1"/>
</dbReference>
<dbReference type="EMBL" id="CP014476">
    <property type="protein sequence ID" value="AMK77089.1"/>
    <property type="molecule type" value="Genomic_DNA"/>
</dbReference>
<evidence type="ECO:0000259" key="1">
    <source>
        <dbReference type="Pfam" id="PF05099"/>
    </source>
</evidence>
<dbReference type="Pfam" id="PF05099">
    <property type="entry name" value="TerB"/>
    <property type="match status" value="1"/>
</dbReference>
<dbReference type="RefSeq" id="WP_036273855.1">
    <property type="nucleotide sequence ID" value="NZ_CP014476.1"/>
</dbReference>
<dbReference type="InterPro" id="IPR007791">
    <property type="entry name" value="DjlA_N"/>
</dbReference>
<dbReference type="Proteomes" id="UP000030512">
    <property type="component" value="Chromosome"/>
</dbReference>
<gene>
    <name evidence="2" type="ORF">JT25_011440</name>
</gene>
<dbReference type="OrthoDB" id="5294347at2"/>
<feature type="domain" description="Co-chaperone DjlA N-terminal" evidence="1">
    <location>
        <begin position="28"/>
        <end position="143"/>
    </location>
</feature>
<dbReference type="STRING" id="1538553.JT25_011440"/>
<proteinExistence type="predicted"/>